<dbReference type="PANTHER" id="PTHR10826:SF1">
    <property type="entry name" value="COMPLEMENT COMPONENT 1 Q SUBCOMPONENT-BINDING PROTEIN, MITOCHONDRIAL"/>
    <property type="match status" value="1"/>
</dbReference>
<organism evidence="1 2">
    <name type="scientific">Dillenia turbinata</name>
    <dbReference type="NCBI Taxonomy" id="194707"/>
    <lineage>
        <taxon>Eukaryota</taxon>
        <taxon>Viridiplantae</taxon>
        <taxon>Streptophyta</taxon>
        <taxon>Embryophyta</taxon>
        <taxon>Tracheophyta</taxon>
        <taxon>Spermatophyta</taxon>
        <taxon>Magnoliopsida</taxon>
        <taxon>eudicotyledons</taxon>
        <taxon>Gunneridae</taxon>
        <taxon>Pentapetalae</taxon>
        <taxon>Dilleniales</taxon>
        <taxon>Dilleniaceae</taxon>
        <taxon>Dillenia</taxon>
    </lineage>
</organism>
<dbReference type="Pfam" id="PF02330">
    <property type="entry name" value="MAM33"/>
    <property type="match status" value="1"/>
</dbReference>
<dbReference type="SUPFAM" id="SSF54529">
    <property type="entry name" value="Mitochondrial glycoprotein MAM33-like"/>
    <property type="match status" value="1"/>
</dbReference>
<evidence type="ECO:0000313" key="1">
    <source>
        <dbReference type="EMBL" id="KAK6941795.1"/>
    </source>
</evidence>
<dbReference type="AlphaFoldDB" id="A0AAN8VWX0"/>
<dbReference type="InterPro" id="IPR003428">
    <property type="entry name" value="MAM33"/>
</dbReference>
<keyword evidence="2" id="KW-1185">Reference proteome</keyword>
<gene>
    <name evidence="1" type="ORF">RJ641_027172</name>
</gene>
<comment type="caution">
    <text evidence="1">The sequence shown here is derived from an EMBL/GenBank/DDBJ whole genome shotgun (WGS) entry which is preliminary data.</text>
</comment>
<dbReference type="Proteomes" id="UP001370490">
    <property type="component" value="Unassembled WGS sequence"/>
</dbReference>
<protein>
    <submittedName>
        <fullName evidence="1">Mitochondrial glycoprotein</fullName>
    </submittedName>
</protein>
<proteinExistence type="predicted"/>
<dbReference type="GO" id="GO:0005759">
    <property type="term" value="C:mitochondrial matrix"/>
    <property type="evidence" value="ECO:0007669"/>
    <property type="project" value="InterPro"/>
</dbReference>
<accession>A0AAN8VWX0</accession>
<dbReference type="EMBL" id="JBAMMX010000004">
    <property type="protein sequence ID" value="KAK6941795.1"/>
    <property type="molecule type" value="Genomic_DNA"/>
</dbReference>
<dbReference type="InterPro" id="IPR036561">
    <property type="entry name" value="MAM33_sf"/>
</dbReference>
<dbReference type="Gene3D" id="3.10.280.10">
    <property type="entry name" value="Mitochondrial glycoprotein"/>
    <property type="match status" value="1"/>
</dbReference>
<name>A0AAN8VWX0_9MAGN</name>
<dbReference type="PANTHER" id="PTHR10826">
    <property type="entry name" value="COMPLEMENT COMPONENT 1"/>
    <property type="match status" value="1"/>
</dbReference>
<sequence>MVSIYTVLKRSNKALKDCNLHKVLQSEIQHELHLYQHVQSGSPGDFSLEWDSMRSQDVVLRRKSESGEEVAVSALLGPVIYKQEGVHKPRLSSLLRFDCGVYDKGDGRSDFYICKAFYLQVLTSLDPSVYRGPLFSDLDPSLQDALKEYLSVSGVGEYLTNFLLAHLHKKEQDRYVNWLQKLNAMVTDGEDIQQAASATTADAAHNHD</sequence>
<evidence type="ECO:0000313" key="2">
    <source>
        <dbReference type="Proteomes" id="UP001370490"/>
    </source>
</evidence>
<reference evidence="1 2" key="1">
    <citation type="submission" date="2023-12" db="EMBL/GenBank/DDBJ databases">
        <title>A high-quality genome assembly for Dillenia turbinata (Dilleniales).</title>
        <authorList>
            <person name="Chanderbali A."/>
        </authorList>
    </citation>
    <scope>NUCLEOTIDE SEQUENCE [LARGE SCALE GENOMIC DNA]</scope>
    <source>
        <strain evidence="1">LSX21</strain>
        <tissue evidence="1">Leaf</tissue>
    </source>
</reference>